<evidence type="ECO:0000256" key="2">
    <source>
        <dbReference type="SAM" id="MobiDB-lite"/>
    </source>
</evidence>
<reference evidence="6" key="1">
    <citation type="submission" date="2023-07" db="EMBL/GenBank/DDBJ databases">
        <title>Whole genome shotgun sequence of Streptomyces cacaoi subsp. asoensis NBRC 13813.</title>
        <authorList>
            <person name="Komaki H."/>
            <person name="Tamura T."/>
        </authorList>
    </citation>
    <scope>NUCLEOTIDE SEQUENCE [LARGE SCALE GENOMIC DNA]</scope>
    <source>
        <strain evidence="6">NBRC 13813</strain>
    </source>
</reference>
<dbReference type="GeneID" id="91471746"/>
<feature type="compositionally biased region" description="Low complexity" evidence="2">
    <location>
        <begin position="432"/>
        <end position="442"/>
    </location>
</feature>
<feature type="domain" description="PPM-type phosphatase" evidence="4">
    <location>
        <begin position="157"/>
        <end position="431"/>
    </location>
</feature>
<evidence type="ECO:0000256" key="3">
    <source>
        <dbReference type="SAM" id="Phobius"/>
    </source>
</evidence>
<evidence type="ECO:0000313" key="6">
    <source>
        <dbReference type="Proteomes" id="UP000649259"/>
    </source>
</evidence>
<keyword evidence="3" id="KW-1133">Transmembrane helix</keyword>
<dbReference type="Gene3D" id="3.60.40.10">
    <property type="entry name" value="PPM-type phosphatase domain"/>
    <property type="match status" value="1"/>
</dbReference>
<feature type="transmembrane region" description="Helical" evidence="3">
    <location>
        <begin position="108"/>
        <end position="126"/>
    </location>
</feature>
<evidence type="ECO:0000259" key="4">
    <source>
        <dbReference type="SMART" id="SM00331"/>
    </source>
</evidence>
<keyword evidence="3" id="KW-0812">Transmembrane</keyword>
<dbReference type="InterPro" id="IPR052016">
    <property type="entry name" value="Bact_Sigma-Reg"/>
</dbReference>
<name>A0ABQ3S287_9ACTN</name>
<keyword evidence="3" id="KW-0472">Membrane</keyword>
<dbReference type="InterPro" id="IPR001932">
    <property type="entry name" value="PPM-type_phosphatase-like_dom"/>
</dbReference>
<organism evidence="5 6">
    <name type="scientific">Streptomyces asoensis</name>
    <dbReference type="NCBI Taxonomy" id="249586"/>
    <lineage>
        <taxon>Bacteria</taxon>
        <taxon>Bacillati</taxon>
        <taxon>Actinomycetota</taxon>
        <taxon>Actinomycetes</taxon>
        <taxon>Kitasatosporales</taxon>
        <taxon>Streptomycetaceae</taxon>
        <taxon>Streptomyces</taxon>
    </lineage>
</organism>
<accession>A0ABQ3S287</accession>
<dbReference type="Proteomes" id="UP000649259">
    <property type="component" value="Unassembled WGS sequence"/>
</dbReference>
<protein>
    <submittedName>
        <fullName evidence="5">Integral membrane protein</fullName>
    </submittedName>
</protein>
<dbReference type="RefSeq" id="WP_189923509.1">
    <property type="nucleotide sequence ID" value="NZ_BMSI01000008.1"/>
</dbReference>
<proteinExistence type="predicted"/>
<evidence type="ECO:0000256" key="1">
    <source>
        <dbReference type="ARBA" id="ARBA00022801"/>
    </source>
</evidence>
<evidence type="ECO:0000313" key="5">
    <source>
        <dbReference type="EMBL" id="GHI62230.1"/>
    </source>
</evidence>
<dbReference type="EMBL" id="BNEB01000003">
    <property type="protein sequence ID" value="GHI62230.1"/>
    <property type="molecule type" value="Genomic_DNA"/>
</dbReference>
<feature type="region of interest" description="Disordered" evidence="2">
    <location>
        <begin position="432"/>
        <end position="455"/>
    </location>
</feature>
<dbReference type="Pfam" id="PF07228">
    <property type="entry name" value="SpoIIE"/>
    <property type="match status" value="2"/>
</dbReference>
<feature type="transmembrane region" description="Helical" evidence="3">
    <location>
        <begin position="33"/>
        <end position="51"/>
    </location>
</feature>
<dbReference type="PANTHER" id="PTHR43156">
    <property type="entry name" value="STAGE II SPORULATION PROTEIN E-RELATED"/>
    <property type="match status" value="1"/>
</dbReference>
<keyword evidence="1" id="KW-0378">Hydrolase</keyword>
<keyword evidence="6" id="KW-1185">Reference proteome</keyword>
<comment type="caution">
    <text evidence="5">The sequence shown here is derived from an EMBL/GenBank/DDBJ whole genome shotgun (WGS) entry which is preliminary data.</text>
</comment>
<gene>
    <name evidence="5" type="ORF">Saso_38800</name>
</gene>
<dbReference type="PANTHER" id="PTHR43156:SF2">
    <property type="entry name" value="STAGE II SPORULATION PROTEIN E"/>
    <property type="match status" value="1"/>
</dbReference>
<feature type="transmembrane region" description="Helical" evidence="3">
    <location>
        <begin position="63"/>
        <end position="88"/>
    </location>
</feature>
<dbReference type="SMART" id="SM00331">
    <property type="entry name" value="PP2C_SIG"/>
    <property type="match status" value="1"/>
</dbReference>
<sequence length="455" mass="47822">MESGPHGLLDRHPRARRRDVLQRHQLLQIRGRSVTWLVPLVVLVAITYADFNSTGEFRIVSWCVFVAAIASALCGVWTTALFAALALVTYAMSDAAWPSEYREGASDFVLVLVGGALSVLAAAVRVRGERRMVHMMHIAETTRRTVLRPLPPRWGGLDHAAVYLAADADARMGGDFYDIQPGPHGTRVLLGDVQGKGLGAVEAAAALLGTFREAAYHEADLATVAGRLETRMRRHRAHTKALGRSDGDRFATAVLIGFPGRGTGADAGAGAGVGRTDGVGVVGGCADEVDAGGGPVGVEVVEEVAEGVVEIVGFGHEPGLAVGGPRGVRVLPHGEGLPLGLGELVARDGLPPVLRVAVDPGETLLLVTDGVTEARDGAGEFYPLAREVAAALARDPLTAEPDRLVAFVRDGTLRHCRGRLADDTTVFAVRPARPVRRGSPAGRPDEGPVGGRLRS</sequence>
<dbReference type="InterPro" id="IPR036457">
    <property type="entry name" value="PPM-type-like_dom_sf"/>
</dbReference>